<dbReference type="GO" id="GO:0016740">
    <property type="term" value="F:transferase activity"/>
    <property type="evidence" value="ECO:0007669"/>
    <property type="project" value="UniProtKB-UniRule"/>
</dbReference>
<keyword evidence="12" id="KW-0449">Lipoprotein</keyword>
<accession>W0RSQ2</accession>
<gene>
    <name evidence="12" type="ORF">J421_5078</name>
</gene>
<comment type="similarity">
    <text evidence="10">Belongs to the ApbE family.</text>
</comment>
<evidence type="ECO:0000256" key="5">
    <source>
        <dbReference type="ARBA" id="ARBA00022723"/>
    </source>
</evidence>
<feature type="binding site" evidence="11">
    <location>
        <position position="295"/>
    </location>
    <ligand>
        <name>Mg(2+)</name>
        <dbReference type="ChEBI" id="CHEBI:18420"/>
    </ligand>
</feature>
<dbReference type="Gene3D" id="3.10.520.10">
    <property type="entry name" value="ApbE-like domains"/>
    <property type="match status" value="1"/>
</dbReference>
<dbReference type="KEGG" id="gba:J421_5078"/>
<evidence type="ECO:0000256" key="2">
    <source>
        <dbReference type="ARBA" id="ARBA00016337"/>
    </source>
</evidence>
<keyword evidence="5 10" id="KW-0479">Metal-binding</keyword>
<keyword evidence="13" id="KW-1185">Reference proteome</keyword>
<evidence type="ECO:0000256" key="9">
    <source>
        <dbReference type="ARBA" id="ARBA00048540"/>
    </source>
</evidence>
<name>W0RSQ2_9BACT</name>
<dbReference type="InterPro" id="IPR024932">
    <property type="entry name" value="ApbE"/>
</dbReference>
<dbReference type="SUPFAM" id="SSF143631">
    <property type="entry name" value="ApbE-like"/>
    <property type="match status" value="1"/>
</dbReference>
<evidence type="ECO:0000313" key="13">
    <source>
        <dbReference type="Proteomes" id="UP000019151"/>
    </source>
</evidence>
<organism evidence="12 13">
    <name type="scientific">Gemmatirosa kalamazoonensis</name>
    <dbReference type="NCBI Taxonomy" id="861299"/>
    <lineage>
        <taxon>Bacteria</taxon>
        <taxon>Pseudomonadati</taxon>
        <taxon>Gemmatimonadota</taxon>
        <taxon>Gemmatimonadia</taxon>
        <taxon>Gemmatimonadales</taxon>
        <taxon>Gemmatimonadaceae</taxon>
        <taxon>Gemmatirosa</taxon>
    </lineage>
</organism>
<evidence type="ECO:0000256" key="10">
    <source>
        <dbReference type="PIRNR" id="PIRNR006268"/>
    </source>
</evidence>
<evidence type="ECO:0000256" key="4">
    <source>
        <dbReference type="ARBA" id="ARBA00022679"/>
    </source>
</evidence>
<evidence type="ECO:0000256" key="3">
    <source>
        <dbReference type="ARBA" id="ARBA00022630"/>
    </source>
</evidence>
<reference evidence="12 13" key="1">
    <citation type="journal article" date="2014" name="Genome Announc.">
        <title>Genome Sequence and Methylome of Soil Bacterium Gemmatirosa kalamazoonensis KBS708T, a Member of the Rarely Cultivated Gemmatimonadetes Phylum.</title>
        <authorList>
            <person name="Debruyn J.M."/>
            <person name="Radosevich M."/>
            <person name="Wommack K.E."/>
            <person name="Polson S.W."/>
            <person name="Hauser L.J."/>
            <person name="Fawaz M.N."/>
            <person name="Korlach J."/>
            <person name="Tsai Y.C."/>
        </authorList>
    </citation>
    <scope>NUCLEOTIDE SEQUENCE [LARGE SCALE GENOMIC DNA]</scope>
    <source>
        <strain evidence="12 13">KBS708</strain>
        <plasmid evidence="13">Plasmid 1</plasmid>
    </source>
</reference>
<dbReference type="PANTHER" id="PTHR30040">
    <property type="entry name" value="THIAMINE BIOSYNTHESIS LIPOPROTEIN APBE"/>
    <property type="match status" value="1"/>
</dbReference>
<feature type="binding site" evidence="11">
    <location>
        <position position="182"/>
    </location>
    <ligand>
        <name>Mg(2+)</name>
        <dbReference type="ChEBI" id="CHEBI:18420"/>
    </ligand>
</feature>
<evidence type="ECO:0000256" key="6">
    <source>
        <dbReference type="ARBA" id="ARBA00022827"/>
    </source>
</evidence>
<keyword evidence="7 10" id="KW-0460">Magnesium</keyword>
<evidence type="ECO:0000256" key="8">
    <source>
        <dbReference type="ARBA" id="ARBA00031306"/>
    </source>
</evidence>
<sequence>MTSTEIGRREFMGLAVGAFVVAAVPLARRRPAGVVRRSVPVMGTIAQFAVVDRDPLHAHAAIDAAVAELRWVERTMTRFTDTSDVGRANRLAMRDAVAVTPETAYVAAEGLRWADALDGRYDPAVGAVCVLWDVKHRHEPPPDDRVAELAGRRFHRAVELGTRGGGHVLRYHDDGARLDLGSVAKGYGVDRAVAALRRHGVAKAVVVAGGDLYALGTAPDDAPWTIGIQSPTDERALAGTLRLADRAVATSGTYRQFFRYRGRRYHHIMDPATARPRATAMQSLSIVADSVMRADAATTALFGMSEPEIVRELARNLPGAQLARII</sequence>
<evidence type="ECO:0000256" key="11">
    <source>
        <dbReference type="PIRSR" id="PIRSR006268-2"/>
    </source>
</evidence>
<evidence type="ECO:0000313" key="12">
    <source>
        <dbReference type="EMBL" id="AHG92613.1"/>
    </source>
</evidence>
<dbReference type="EC" id="2.7.1.180" evidence="1 10"/>
<dbReference type="OrthoDB" id="9778595at2"/>
<geneLocation type="plasmid" evidence="12 13">
    <name>1</name>
</geneLocation>
<dbReference type="InParanoid" id="W0RSQ2"/>
<dbReference type="PROSITE" id="PS51318">
    <property type="entry name" value="TAT"/>
    <property type="match status" value="1"/>
</dbReference>
<dbReference type="PIRSF" id="PIRSF006268">
    <property type="entry name" value="ApbE"/>
    <property type="match status" value="1"/>
</dbReference>
<dbReference type="RefSeq" id="WP_025413945.1">
    <property type="nucleotide sequence ID" value="NZ_CP007129.1"/>
</dbReference>
<dbReference type="Pfam" id="PF02424">
    <property type="entry name" value="ApbE"/>
    <property type="match status" value="1"/>
</dbReference>
<dbReference type="AlphaFoldDB" id="W0RSQ2"/>
<dbReference type="GO" id="GO:0046872">
    <property type="term" value="F:metal ion binding"/>
    <property type="evidence" value="ECO:0007669"/>
    <property type="project" value="UniProtKB-UniRule"/>
</dbReference>
<dbReference type="HOGENOM" id="CLU_044403_5_1_0"/>
<keyword evidence="12" id="KW-0614">Plasmid</keyword>
<keyword evidence="3 10" id="KW-0285">Flavoprotein</keyword>
<comment type="catalytic activity">
    <reaction evidence="9 10">
        <text>L-threonyl-[protein] + FAD = FMN-L-threonyl-[protein] + AMP + H(+)</text>
        <dbReference type="Rhea" id="RHEA:36847"/>
        <dbReference type="Rhea" id="RHEA-COMP:11060"/>
        <dbReference type="Rhea" id="RHEA-COMP:11061"/>
        <dbReference type="ChEBI" id="CHEBI:15378"/>
        <dbReference type="ChEBI" id="CHEBI:30013"/>
        <dbReference type="ChEBI" id="CHEBI:57692"/>
        <dbReference type="ChEBI" id="CHEBI:74257"/>
        <dbReference type="ChEBI" id="CHEBI:456215"/>
        <dbReference type="EC" id="2.7.1.180"/>
    </reaction>
</comment>
<dbReference type="InterPro" id="IPR003374">
    <property type="entry name" value="ApbE-like_sf"/>
</dbReference>
<proteinExistence type="inferred from homology"/>
<keyword evidence="6 10" id="KW-0274">FAD</keyword>
<dbReference type="PANTHER" id="PTHR30040:SF2">
    <property type="entry name" value="FAD:PROTEIN FMN TRANSFERASE"/>
    <property type="match status" value="1"/>
</dbReference>
<comment type="cofactor">
    <cofactor evidence="11">
        <name>Mg(2+)</name>
        <dbReference type="ChEBI" id="CHEBI:18420"/>
    </cofactor>
    <cofactor evidence="11">
        <name>Mn(2+)</name>
        <dbReference type="ChEBI" id="CHEBI:29035"/>
    </cofactor>
    <text evidence="11">Magnesium. Can also use manganese.</text>
</comment>
<dbReference type="EMBL" id="CP007129">
    <property type="protein sequence ID" value="AHG92613.1"/>
    <property type="molecule type" value="Genomic_DNA"/>
</dbReference>
<dbReference type="InterPro" id="IPR006311">
    <property type="entry name" value="TAT_signal"/>
</dbReference>
<feature type="binding site" evidence="11">
    <location>
        <position position="299"/>
    </location>
    <ligand>
        <name>Mg(2+)</name>
        <dbReference type="ChEBI" id="CHEBI:18420"/>
    </ligand>
</feature>
<evidence type="ECO:0000256" key="1">
    <source>
        <dbReference type="ARBA" id="ARBA00011955"/>
    </source>
</evidence>
<dbReference type="Proteomes" id="UP000019151">
    <property type="component" value="Plasmid 1"/>
</dbReference>
<keyword evidence="4 10" id="KW-0808">Transferase</keyword>
<protein>
    <recommendedName>
        <fullName evidence="2 10">FAD:protein FMN transferase</fullName>
        <ecNumber evidence="1 10">2.7.1.180</ecNumber>
    </recommendedName>
    <alternativeName>
        <fullName evidence="8 10">Flavin transferase</fullName>
    </alternativeName>
</protein>
<evidence type="ECO:0000256" key="7">
    <source>
        <dbReference type="ARBA" id="ARBA00022842"/>
    </source>
</evidence>